<feature type="region of interest" description="Disordered" evidence="1">
    <location>
        <begin position="615"/>
        <end position="675"/>
    </location>
</feature>
<feature type="compositionally biased region" description="Basic and acidic residues" evidence="1">
    <location>
        <begin position="666"/>
        <end position="675"/>
    </location>
</feature>
<dbReference type="InterPro" id="IPR039928">
    <property type="entry name" value="LNK"/>
</dbReference>
<dbReference type="PANTHER" id="PTHR33334:SF5">
    <property type="entry name" value="PROTEIN LNK2"/>
    <property type="match status" value="1"/>
</dbReference>
<organism evidence="2 3">
    <name type="scientific">Populus euphratica</name>
    <name type="common">Euphrates poplar</name>
    <dbReference type="NCBI Taxonomy" id="75702"/>
    <lineage>
        <taxon>Eukaryota</taxon>
        <taxon>Viridiplantae</taxon>
        <taxon>Streptophyta</taxon>
        <taxon>Embryophyta</taxon>
        <taxon>Tracheophyta</taxon>
        <taxon>Spermatophyta</taxon>
        <taxon>Magnoliopsida</taxon>
        <taxon>eudicotyledons</taxon>
        <taxon>Gunneridae</taxon>
        <taxon>Pentapetalae</taxon>
        <taxon>rosids</taxon>
        <taxon>fabids</taxon>
        <taxon>Malpighiales</taxon>
        <taxon>Salicaceae</taxon>
        <taxon>Saliceae</taxon>
        <taxon>Populus</taxon>
    </lineage>
</organism>
<protein>
    <submittedName>
        <fullName evidence="3">Uncharacterized protein LOC105137914 isoform X5</fullName>
    </submittedName>
</protein>
<dbReference type="GeneID" id="105137914"/>
<reference evidence="3" key="1">
    <citation type="submission" date="2025-08" db="UniProtKB">
        <authorList>
            <consortium name="RefSeq"/>
        </authorList>
    </citation>
    <scope>IDENTIFICATION</scope>
</reference>
<evidence type="ECO:0000313" key="3">
    <source>
        <dbReference type="RefSeq" id="XP_011042163.1"/>
    </source>
</evidence>
<accession>A0AAJ6V6M3</accession>
<feature type="region of interest" description="Disordered" evidence="1">
    <location>
        <begin position="526"/>
        <end position="565"/>
    </location>
</feature>
<dbReference type="GO" id="GO:0007623">
    <property type="term" value="P:circadian rhythm"/>
    <property type="evidence" value="ECO:0007669"/>
    <property type="project" value="InterPro"/>
</dbReference>
<dbReference type="AlphaFoldDB" id="A0AAJ6V6M3"/>
<dbReference type="GO" id="GO:0006355">
    <property type="term" value="P:regulation of DNA-templated transcription"/>
    <property type="evidence" value="ECO:0007669"/>
    <property type="project" value="InterPro"/>
</dbReference>
<feature type="compositionally biased region" description="Polar residues" evidence="1">
    <location>
        <begin position="62"/>
        <end position="75"/>
    </location>
</feature>
<feature type="compositionally biased region" description="Polar residues" evidence="1">
    <location>
        <begin position="84"/>
        <end position="99"/>
    </location>
</feature>
<feature type="compositionally biased region" description="Polar residues" evidence="1">
    <location>
        <begin position="625"/>
        <end position="662"/>
    </location>
</feature>
<dbReference type="Proteomes" id="UP000694918">
    <property type="component" value="Unplaced"/>
</dbReference>
<feature type="region of interest" description="Disordered" evidence="1">
    <location>
        <begin position="1"/>
        <end position="99"/>
    </location>
</feature>
<sequence>MQLTNIIWGEAEDSDDHIVPYPEASEDYCKKKESSEEASTIKSSEQKAPGAKVDTDGRKLESISNVDTSEGTSSLGLDMDRWPNLSSPNAAKTEQDSLETSISNNLTEITKLESSADHLDKDTEIFQNPHEGKEQGDFVDYGWASIGSFDDLDRIFSNDDPIFGNVNLGNADELWSSSKYTTNSPVKPFPISVASREEDQLFALGYGKMNDPASHGLQNTQAGLDHVEYDEGKNKPMLKEQTDLAVVGKNTAANSQLTEENGAFPNELANKTYRQKKILKGREKLEEKGELKSYQDFYGNWTSYVIPACQLKDHSAPQIMQSSPPSILSQQKQLQGSEQLQYQQISNPFVAPSAYGSITNPYSMPGLSHIQSGDFKHQPLASGYEVSSGNANPINKLADCPVKPQRMTPQEKIEKLRRRQQIQAMLAIQKQQQQLVHQKCSQENQIQHVEGADLEVEDLSTLSSFDPNSPIEQDDSNTVSLAVNDYSMEDTVLYRLQDIISKLDVRIRLCIRDSLFRLAQSAMQRHYASDTGSTNNSSRDEQVAAKEETSSQRRVVQMPEVETETNPVDRTVAHLLFHRPMDIPGKHPHTPESPFSTKLPCEHKTMALAKLLTGSLSETPKGKPNFSQKGSQLSSLLTDAQPVSQCKSNPCLDTSEDASNNGPADEGAREVKASQ</sequence>
<dbReference type="PANTHER" id="PTHR33334">
    <property type="entry name" value="PROTEIN LNK1"/>
    <property type="match status" value="1"/>
</dbReference>
<gene>
    <name evidence="3" type="primary">LOC105137914</name>
</gene>
<proteinExistence type="predicted"/>
<dbReference type="RefSeq" id="XP_011042163.1">
    <property type="nucleotide sequence ID" value="XM_011043861.1"/>
</dbReference>
<evidence type="ECO:0000313" key="2">
    <source>
        <dbReference type="Proteomes" id="UP000694918"/>
    </source>
</evidence>
<feature type="compositionally biased region" description="Basic and acidic residues" evidence="1">
    <location>
        <begin position="538"/>
        <end position="551"/>
    </location>
</feature>
<evidence type="ECO:0000256" key="1">
    <source>
        <dbReference type="SAM" id="MobiDB-lite"/>
    </source>
</evidence>
<keyword evidence="2" id="KW-1185">Reference proteome</keyword>
<name>A0AAJ6V6M3_POPEU</name>